<gene>
    <name evidence="1" type="ORF">DFQ15_12613</name>
</gene>
<dbReference type="Proteomes" id="UP000247540">
    <property type="component" value="Unassembled WGS sequence"/>
</dbReference>
<evidence type="ECO:0000313" key="2">
    <source>
        <dbReference type="Proteomes" id="UP000247540"/>
    </source>
</evidence>
<name>A0A318SDW0_9BURK</name>
<reference evidence="1 2" key="1">
    <citation type="submission" date="2018-06" db="EMBL/GenBank/DDBJ databases">
        <title>Genomic Encyclopedia of Type Strains, Phase III (KMG-III): the genomes of soil and plant-associated and newly described type strains.</title>
        <authorList>
            <person name="Whitman W."/>
        </authorList>
    </citation>
    <scope>NUCLEOTIDE SEQUENCE [LARGE SCALE GENOMIC DNA]</scope>
    <source>
        <strain evidence="1 2">CECT 7646</strain>
    </source>
</reference>
<accession>A0A318SDW0</accession>
<sequence>MPTIASEQANDVFKDQPLGPYFLGYAADLPEKAGPGTGEAGACTHARHVLAREPADEHVDGAEVVGADFAHVGELSGVRKPQCERLAQVRLDCDLPGGPVSGLLESKGCVALS</sequence>
<evidence type="ECO:0000313" key="1">
    <source>
        <dbReference type="EMBL" id="PYE74294.1"/>
    </source>
</evidence>
<organism evidence="1 2">
    <name type="scientific">Xylophilus ampelinus</name>
    <dbReference type="NCBI Taxonomy" id="54067"/>
    <lineage>
        <taxon>Bacteria</taxon>
        <taxon>Pseudomonadati</taxon>
        <taxon>Pseudomonadota</taxon>
        <taxon>Betaproteobacteria</taxon>
        <taxon>Burkholderiales</taxon>
        <taxon>Xylophilus</taxon>
    </lineage>
</organism>
<keyword evidence="2" id="KW-1185">Reference proteome</keyword>
<dbReference type="EMBL" id="QJTC01000026">
    <property type="protein sequence ID" value="PYE74294.1"/>
    <property type="molecule type" value="Genomic_DNA"/>
</dbReference>
<dbReference type="AlphaFoldDB" id="A0A318SDW0"/>
<proteinExistence type="predicted"/>
<comment type="caution">
    <text evidence="1">The sequence shown here is derived from an EMBL/GenBank/DDBJ whole genome shotgun (WGS) entry which is preliminary data.</text>
</comment>
<protein>
    <submittedName>
        <fullName evidence="1">Uncharacterized protein</fullName>
    </submittedName>
</protein>